<reference evidence="3" key="1">
    <citation type="journal article" date="2016" name="Nature">
        <title>Genome evolution in the allotetraploid frog Xenopus laevis.</title>
        <authorList>
            <person name="Session A.M."/>
            <person name="Uno Y."/>
            <person name="Kwon T."/>
            <person name="Chapman J.A."/>
            <person name="Toyoda A."/>
            <person name="Takahashi S."/>
            <person name="Fukui A."/>
            <person name="Hikosaka A."/>
            <person name="Suzuki A."/>
            <person name="Kondo M."/>
            <person name="van Heeringen S.J."/>
            <person name="Quigley I."/>
            <person name="Heinz S."/>
            <person name="Ogino H."/>
            <person name="Ochi H."/>
            <person name="Hellsten U."/>
            <person name="Lyons J.B."/>
            <person name="Simakov O."/>
            <person name="Putnam N."/>
            <person name="Stites J."/>
            <person name="Kuroki Y."/>
            <person name="Tanaka T."/>
            <person name="Michiue T."/>
            <person name="Watanabe M."/>
            <person name="Bogdanovic O."/>
            <person name="Lister R."/>
            <person name="Georgiou G."/>
            <person name="Paranjpe S.S."/>
            <person name="van Kruijsbergen I."/>
            <person name="Shu S."/>
            <person name="Carlson J."/>
            <person name="Kinoshita T."/>
            <person name="Ohta Y."/>
            <person name="Mawaribuchi S."/>
            <person name="Jenkins J."/>
            <person name="Grimwood J."/>
            <person name="Schmutz J."/>
            <person name="Mitros T."/>
            <person name="Mozaffari S.V."/>
            <person name="Suzuki Y."/>
            <person name="Haramoto Y."/>
            <person name="Yamamoto T.S."/>
            <person name="Takagi C."/>
            <person name="Heald R."/>
            <person name="Miller K."/>
            <person name="Haudenschild C."/>
            <person name="Kitzman J."/>
            <person name="Nakayama T."/>
            <person name="Izutsu Y."/>
            <person name="Robert J."/>
            <person name="Fortriede J."/>
            <person name="Burns K."/>
            <person name="Lotay V."/>
            <person name="Karimi K."/>
            <person name="Yasuoka Y."/>
            <person name="Dichmann D.S."/>
            <person name="Flajnik M.F."/>
            <person name="Houston D.W."/>
            <person name="Shendure J."/>
            <person name="DuPasquier L."/>
            <person name="Vize P.D."/>
            <person name="Zorn A.M."/>
            <person name="Ito M."/>
            <person name="Marcotte E.M."/>
            <person name="Wallingford J.B."/>
            <person name="Ito Y."/>
            <person name="Asashima M."/>
            <person name="Ueno N."/>
            <person name="Matsuda Y."/>
            <person name="Veenstra G.J."/>
            <person name="Fujiyama A."/>
            <person name="Harland R.M."/>
            <person name="Taira M."/>
            <person name="Rokhsar D.S."/>
        </authorList>
    </citation>
    <scope>NUCLEOTIDE SEQUENCE [LARGE SCALE GENOMIC DNA]</scope>
    <source>
        <strain evidence="3">J</strain>
    </source>
</reference>
<sequence length="21" mass="2455">MAGKMPLNANFPSKNYDYDYD</sequence>
<name>A0A974HEK1_XENLA</name>
<feature type="non-terminal residue" evidence="2">
    <location>
        <position position="21"/>
    </location>
</feature>
<dbReference type="EMBL" id="CM004477">
    <property type="protein sequence ID" value="OCT75018.1"/>
    <property type="molecule type" value="Genomic_DNA"/>
</dbReference>
<evidence type="ECO:0000313" key="2">
    <source>
        <dbReference type="EMBL" id="OCT75018.1"/>
    </source>
</evidence>
<gene>
    <name evidence="2" type="ORF">XELAEV_180340072mg</name>
</gene>
<protein>
    <submittedName>
        <fullName evidence="2">Uncharacterized protein</fullName>
    </submittedName>
</protein>
<accession>A0A974HEK1</accession>
<evidence type="ECO:0000313" key="3">
    <source>
        <dbReference type="Proteomes" id="UP000694892"/>
    </source>
</evidence>
<dbReference type="AlphaFoldDB" id="A0A974HEK1"/>
<dbReference type="Proteomes" id="UP000694892">
    <property type="component" value="Chromosome 6S"/>
</dbReference>
<evidence type="ECO:0000256" key="1">
    <source>
        <dbReference type="SAM" id="MobiDB-lite"/>
    </source>
</evidence>
<organism evidence="2 3">
    <name type="scientific">Xenopus laevis</name>
    <name type="common">African clawed frog</name>
    <dbReference type="NCBI Taxonomy" id="8355"/>
    <lineage>
        <taxon>Eukaryota</taxon>
        <taxon>Metazoa</taxon>
        <taxon>Chordata</taxon>
        <taxon>Craniata</taxon>
        <taxon>Vertebrata</taxon>
        <taxon>Euteleostomi</taxon>
        <taxon>Amphibia</taxon>
        <taxon>Batrachia</taxon>
        <taxon>Anura</taxon>
        <taxon>Pipoidea</taxon>
        <taxon>Pipidae</taxon>
        <taxon>Xenopodinae</taxon>
        <taxon>Xenopus</taxon>
        <taxon>Xenopus</taxon>
    </lineage>
</organism>
<feature type="region of interest" description="Disordered" evidence="1">
    <location>
        <begin position="1"/>
        <end position="21"/>
    </location>
</feature>
<proteinExistence type="predicted"/>